<keyword evidence="14" id="KW-1208">Phospholipid metabolism</keyword>
<dbReference type="AlphaFoldDB" id="A0AA96ZXT6"/>
<keyword evidence="7" id="KW-0444">Lipid biosynthesis</keyword>
<comment type="catalytic activity">
    <reaction evidence="1">
        <text>a CDP-1,2-diacyl-sn-glycerol + L-serine = a 1,2-diacyl-sn-glycero-3-phospho-L-serine + CMP + H(+)</text>
        <dbReference type="Rhea" id="RHEA:16913"/>
        <dbReference type="ChEBI" id="CHEBI:15378"/>
        <dbReference type="ChEBI" id="CHEBI:33384"/>
        <dbReference type="ChEBI" id="CHEBI:57262"/>
        <dbReference type="ChEBI" id="CHEBI:58332"/>
        <dbReference type="ChEBI" id="CHEBI:60377"/>
        <dbReference type="EC" id="2.7.8.8"/>
    </reaction>
</comment>
<organism evidence="18 19">
    <name type="scientific">Methanolapillus ohkumae</name>
    <dbReference type="NCBI Taxonomy" id="3028298"/>
    <lineage>
        <taxon>Archaea</taxon>
        <taxon>Methanobacteriati</taxon>
        <taxon>Methanobacteriota</taxon>
        <taxon>Stenosarchaea group</taxon>
        <taxon>Methanomicrobia</taxon>
        <taxon>Methanosarcinales</taxon>
        <taxon>Methanosarcinaceae</taxon>
        <taxon>Methanolapillus</taxon>
    </lineage>
</organism>
<evidence type="ECO:0000313" key="19">
    <source>
        <dbReference type="Proteomes" id="UP001304970"/>
    </source>
</evidence>
<dbReference type="InterPro" id="IPR043130">
    <property type="entry name" value="CDP-OH_PTrfase_TM_dom"/>
</dbReference>
<gene>
    <name evidence="18" type="ORF">MsAm2_12070</name>
</gene>
<dbReference type="InterPro" id="IPR004533">
    <property type="entry name" value="CDP-diaglyc--ser_O-PTrfase"/>
</dbReference>
<dbReference type="EMBL" id="CP131061">
    <property type="protein sequence ID" value="WNY27412.1"/>
    <property type="molecule type" value="Genomic_DNA"/>
</dbReference>
<feature type="transmembrane region" description="Helical" evidence="17">
    <location>
        <begin position="150"/>
        <end position="171"/>
    </location>
</feature>
<dbReference type="InterPro" id="IPR048254">
    <property type="entry name" value="CDP_ALCOHOL_P_TRANSF_CS"/>
</dbReference>
<evidence type="ECO:0000256" key="5">
    <source>
        <dbReference type="ARBA" id="ARBA00013174"/>
    </source>
</evidence>
<evidence type="ECO:0000256" key="15">
    <source>
        <dbReference type="ARBA" id="ARBA00032361"/>
    </source>
</evidence>
<dbReference type="RefSeq" id="WP_338097390.1">
    <property type="nucleotide sequence ID" value="NZ_CP131061.1"/>
</dbReference>
<keyword evidence="12 17" id="KW-0472">Membrane</keyword>
<keyword evidence="10 17" id="KW-1133">Transmembrane helix</keyword>
<evidence type="ECO:0000256" key="8">
    <source>
        <dbReference type="ARBA" id="ARBA00022679"/>
    </source>
</evidence>
<evidence type="ECO:0000256" key="1">
    <source>
        <dbReference type="ARBA" id="ARBA00000287"/>
    </source>
</evidence>
<dbReference type="GO" id="GO:0003882">
    <property type="term" value="F:CDP-diacylglycerol-serine O-phosphatidyltransferase activity"/>
    <property type="evidence" value="ECO:0007669"/>
    <property type="project" value="UniProtKB-EC"/>
</dbReference>
<dbReference type="InterPro" id="IPR000462">
    <property type="entry name" value="CDP-OH_P_trans"/>
</dbReference>
<proteinExistence type="inferred from homology"/>
<evidence type="ECO:0000256" key="9">
    <source>
        <dbReference type="ARBA" id="ARBA00022692"/>
    </source>
</evidence>
<keyword evidence="13" id="KW-0594">Phospholipid biosynthesis</keyword>
<evidence type="ECO:0000256" key="17">
    <source>
        <dbReference type="SAM" id="Phobius"/>
    </source>
</evidence>
<comment type="similarity">
    <text evidence="4 16">Belongs to the CDP-alcohol phosphatidyltransferase class-I family.</text>
</comment>
<dbReference type="GO" id="GO:0016020">
    <property type="term" value="C:membrane"/>
    <property type="evidence" value="ECO:0007669"/>
    <property type="project" value="UniProtKB-SubCell"/>
</dbReference>
<dbReference type="Pfam" id="PF01066">
    <property type="entry name" value="CDP-OH_P_transf"/>
    <property type="match status" value="1"/>
</dbReference>
<evidence type="ECO:0000256" key="4">
    <source>
        <dbReference type="ARBA" id="ARBA00010441"/>
    </source>
</evidence>
<evidence type="ECO:0000256" key="11">
    <source>
        <dbReference type="ARBA" id="ARBA00023098"/>
    </source>
</evidence>
<evidence type="ECO:0000256" key="2">
    <source>
        <dbReference type="ARBA" id="ARBA00004141"/>
    </source>
</evidence>
<feature type="transmembrane region" description="Helical" evidence="17">
    <location>
        <begin position="16"/>
        <end position="43"/>
    </location>
</feature>
<dbReference type="Proteomes" id="UP001304970">
    <property type="component" value="Chromosome"/>
</dbReference>
<keyword evidence="9 17" id="KW-0812">Transmembrane</keyword>
<evidence type="ECO:0000313" key="18">
    <source>
        <dbReference type="EMBL" id="WNY27412.1"/>
    </source>
</evidence>
<evidence type="ECO:0000256" key="13">
    <source>
        <dbReference type="ARBA" id="ARBA00023209"/>
    </source>
</evidence>
<evidence type="ECO:0000256" key="10">
    <source>
        <dbReference type="ARBA" id="ARBA00022989"/>
    </source>
</evidence>
<dbReference type="EC" id="2.7.8.8" evidence="5"/>
<sequence length="235" mass="25710">MFKLIKPPDYVSLANLLFGMIGIFLALSDAFSLAAVCLLLAAVADGMDGYIARKTSSGPLGEHIDSLVDTISFGVLPAVIIYSMSSTAVTAVFAIFYVMCGVLRLARYNAFPPKNHEYSGIPITGAAVFVASLVILFGKLPFSFNFLPDLVDYSAGIFIVVIFVLSLLMVSTIPYTKVIRAKVFLFILFVFFLTLFSVFFTGVVAEICSGVLFLLMMIYLISPLFRWVGKKKLDL</sequence>
<protein>
    <recommendedName>
        <fullName evidence="6">CDP-diacylglycerol--serine O-phosphatidyltransferase</fullName>
        <ecNumber evidence="5">2.7.8.8</ecNumber>
    </recommendedName>
    <alternativeName>
        <fullName evidence="15">Phosphatidylserine synthase</fullName>
    </alternativeName>
</protein>
<evidence type="ECO:0000256" key="6">
    <source>
        <dbReference type="ARBA" id="ARBA00017171"/>
    </source>
</evidence>
<evidence type="ECO:0000256" key="12">
    <source>
        <dbReference type="ARBA" id="ARBA00023136"/>
    </source>
</evidence>
<dbReference type="GeneID" id="89228634"/>
<keyword evidence="11" id="KW-0443">Lipid metabolism</keyword>
<dbReference type="GO" id="GO:0012505">
    <property type="term" value="C:endomembrane system"/>
    <property type="evidence" value="ECO:0007669"/>
    <property type="project" value="UniProtKB-SubCell"/>
</dbReference>
<reference evidence="18 19" key="1">
    <citation type="submission" date="2023-07" db="EMBL/GenBank/DDBJ databases">
        <title>Closed genome sequence of Methanosarcinaceae archaeon Am2.</title>
        <authorList>
            <person name="Poehlein A."/>
            <person name="Protasov E."/>
            <person name="Platt K."/>
            <person name="Reeh H."/>
            <person name="Daniel R."/>
            <person name="Brune A."/>
        </authorList>
    </citation>
    <scope>NUCLEOTIDE SEQUENCE [LARGE SCALE GENOMIC DNA]</scope>
    <source>
        <strain evidence="18 19">Am2</strain>
    </source>
</reference>
<accession>A0AA96ZXT6</accession>
<evidence type="ECO:0000256" key="14">
    <source>
        <dbReference type="ARBA" id="ARBA00023264"/>
    </source>
</evidence>
<feature type="transmembrane region" description="Helical" evidence="17">
    <location>
        <begin position="118"/>
        <end position="138"/>
    </location>
</feature>
<evidence type="ECO:0000256" key="3">
    <source>
        <dbReference type="ARBA" id="ARBA00004308"/>
    </source>
</evidence>
<feature type="transmembrane region" description="Helical" evidence="17">
    <location>
        <begin position="183"/>
        <end position="205"/>
    </location>
</feature>
<dbReference type="NCBIfam" id="TIGR00473">
    <property type="entry name" value="pssA"/>
    <property type="match status" value="1"/>
</dbReference>
<evidence type="ECO:0000256" key="16">
    <source>
        <dbReference type="RuleBase" id="RU003750"/>
    </source>
</evidence>
<keyword evidence="19" id="KW-1185">Reference proteome</keyword>
<dbReference type="GO" id="GO:0008654">
    <property type="term" value="P:phospholipid biosynthetic process"/>
    <property type="evidence" value="ECO:0007669"/>
    <property type="project" value="UniProtKB-KW"/>
</dbReference>
<comment type="subcellular location">
    <subcellularLocation>
        <location evidence="3">Endomembrane system</location>
    </subcellularLocation>
    <subcellularLocation>
        <location evidence="2">Membrane</location>
        <topology evidence="2">Multi-pass membrane protein</topology>
    </subcellularLocation>
</comment>
<keyword evidence="8 16" id="KW-0808">Transferase</keyword>
<evidence type="ECO:0000256" key="7">
    <source>
        <dbReference type="ARBA" id="ARBA00022516"/>
    </source>
</evidence>
<dbReference type="Gene3D" id="1.20.120.1760">
    <property type="match status" value="1"/>
</dbReference>
<feature type="transmembrane region" description="Helical" evidence="17">
    <location>
        <begin position="211"/>
        <end position="229"/>
    </location>
</feature>
<dbReference type="PROSITE" id="PS00379">
    <property type="entry name" value="CDP_ALCOHOL_P_TRANSF"/>
    <property type="match status" value="1"/>
</dbReference>
<name>A0AA96ZXT6_9EURY</name>